<dbReference type="SUPFAM" id="SSF55073">
    <property type="entry name" value="Nucleotide cyclase"/>
    <property type="match status" value="1"/>
</dbReference>
<feature type="domain" description="EAL" evidence="7">
    <location>
        <begin position="446"/>
        <end position="700"/>
    </location>
</feature>
<dbReference type="AlphaFoldDB" id="A0A1N7J1A2"/>
<evidence type="ECO:0000256" key="2">
    <source>
        <dbReference type="ARBA" id="ARBA00022475"/>
    </source>
</evidence>
<dbReference type="InterPro" id="IPR033480">
    <property type="entry name" value="sCache_2"/>
</dbReference>
<dbReference type="Pfam" id="PF00672">
    <property type="entry name" value="HAMP"/>
    <property type="match status" value="1"/>
</dbReference>
<dbReference type="NCBIfam" id="TIGR00254">
    <property type="entry name" value="GGDEF"/>
    <property type="match status" value="1"/>
</dbReference>
<dbReference type="RefSeq" id="WP_054342657.1">
    <property type="nucleotide sequence ID" value="NZ_FTOE01000001.1"/>
</dbReference>
<dbReference type="OrthoDB" id="9814202at2"/>
<dbReference type="Gene3D" id="6.10.340.10">
    <property type="match status" value="1"/>
</dbReference>
<dbReference type="Pfam" id="PF00990">
    <property type="entry name" value="GGDEF"/>
    <property type="match status" value="1"/>
</dbReference>
<protein>
    <submittedName>
        <fullName evidence="10">Diguanylate cyclase (GGDEF) domain-containing protein</fullName>
    </submittedName>
</protein>
<dbReference type="Pfam" id="PF00563">
    <property type="entry name" value="EAL"/>
    <property type="match status" value="1"/>
</dbReference>
<dbReference type="SMART" id="SM01049">
    <property type="entry name" value="Cache_2"/>
    <property type="match status" value="1"/>
</dbReference>
<dbReference type="Proteomes" id="UP000185999">
    <property type="component" value="Unassembled WGS sequence"/>
</dbReference>
<evidence type="ECO:0000256" key="3">
    <source>
        <dbReference type="ARBA" id="ARBA00022692"/>
    </source>
</evidence>
<feature type="transmembrane region" description="Helical" evidence="6">
    <location>
        <begin position="12"/>
        <end position="33"/>
    </location>
</feature>
<comment type="subcellular location">
    <subcellularLocation>
        <location evidence="1">Cell membrane</location>
        <topology evidence="1">Multi-pass membrane protein</topology>
    </subcellularLocation>
</comment>
<dbReference type="GO" id="GO:0005886">
    <property type="term" value="C:plasma membrane"/>
    <property type="evidence" value="ECO:0007669"/>
    <property type="project" value="UniProtKB-SubCell"/>
</dbReference>
<dbReference type="InterPro" id="IPR043128">
    <property type="entry name" value="Rev_trsase/Diguanyl_cyclase"/>
</dbReference>
<dbReference type="Gene3D" id="3.30.450.20">
    <property type="entry name" value="PAS domain"/>
    <property type="match status" value="1"/>
</dbReference>
<keyword evidence="2" id="KW-1003">Cell membrane</keyword>
<dbReference type="PANTHER" id="PTHR33121:SF71">
    <property type="entry name" value="OXYGEN SENSOR PROTEIN DOSP"/>
    <property type="match status" value="1"/>
</dbReference>
<keyword evidence="4 6" id="KW-1133">Transmembrane helix</keyword>
<dbReference type="InterPro" id="IPR035919">
    <property type="entry name" value="EAL_sf"/>
</dbReference>
<dbReference type="InterPro" id="IPR000160">
    <property type="entry name" value="GGDEF_dom"/>
</dbReference>
<dbReference type="STRING" id="619304.SAMN05421760_101466"/>
<evidence type="ECO:0000256" key="1">
    <source>
        <dbReference type="ARBA" id="ARBA00004651"/>
    </source>
</evidence>
<feature type="domain" description="HAMP" evidence="8">
    <location>
        <begin position="211"/>
        <end position="264"/>
    </location>
</feature>
<evidence type="ECO:0000259" key="9">
    <source>
        <dbReference type="PROSITE" id="PS50887"/>
    </source>
</evidence>
<dbReference type="EMBL" id="FTOE01000001">
    <property type="protein sequence ID" value="SIS43162.1"/>
    <property type="molecule type" value="Genomic_DNA"/>
</dbReference>
<keyword evidence="3 6" id="KW-0812">Transmembrane</keyword>
<evidence type="ECO:0000313" key="11">
    <source>
        <dbReference type="Proteomes" id="UP000185999"/>
    </source>
</evidence>
<dbReference type="SUPFAM" id="SSF158472">
    <property type="entry name" value="HAMP domain-like"/>
    <property type="match status" value="1"/>
</dbReference>
<organism evidence="10 11">
    <name type="scientific">Neptunomonas antarctica</name>
    <dbReference type="NCBI Taxonomy" id="619304"/>
    <lineage>
        <taxon>Bacteria</taxon>
        <taxon>Pseudomonadati</taxon>
        <taxon>Pseudomonadota</taxon>
        <taxon>Gammaproteobacteria</taxon>
        <taxon>Oceanospirillales</taxon>
        <taxon>Oceanospirillaceae</taxon>
        <taxon>Neptunomonas</taxon>
    </lineage>
</organism>
<sequence>MQLQDISIRRKLFILVTLMMLSIATAYIASLWLSHNDMIESRKNIIRSVVESTVSQLQPILSSENSDLSEAAKLAHVKQLIYTLRYDTNNYLFLYDTVGNSIAHPISPELEDTNLSQIRDRNGAFILQPMLQGVRETGDVFWHYYWPHPGKIQLDEKLGYAKQIPGTDWIIGTGAYIDDLQNIFISRSITYALMGLFSVLLAFLISGRIANSITKPTARLVKQIDRLTSGHINEIITDAERKDEIGSIAKALIHFRDQTIENNALRSAYREAQYRETYDPETQLLTRKAMNDELNRALEKQSDDRIIAILIIKIPLLRDILAQWGSAYCNEVLMDISQRIKPTLNYKALLSRHADDSIALILNDLTDISEVSNLISTVQNIIMQPSLIDGQEVSFQSQIGVSTAPIDGNQESLLISHAEEALNEARRLEQDSLFFSQLKTFALDERLELWRDIQKAIEHDQFYLVFQPLYDLQTNQLISAEVLLRWEHPEHGFISPARFVPFAEQSGLVSRLDTWVLKAAAKQIYEWMQAGVHPPHLAINLSGLTFMNSDLKKLIHDATDGYDIPLNTLELELTEGVLIASIETLQDKINTVQEMGISISIDDFGTGYSSLSRIRNLQINKLKIDQSFIENLAESQGDKKIITAIITMAQGLGVKVVAEGVETPEQLNILRTLNCDIVQGFLLSKPLKREAFMKLLENQNLIIEID</sequence>
<dbReference type="GO" id="GO:0071111">
    <property type="term" value="F:cyclic-guanylate-specific phosphodiesterase activity"/>
    <property type="evidence" value="ECO:0007669"/>
    <property type="project" value="InterPro"/>
</dbReference>
<dbReference type="CDD" id="cd01948">
    <property type="entry name" value="EAL"/>
    <property type="match status" value="1"/>
</dbReference>
<keyword evidence="11" id="KW-1185">Reference proteome</keyword>
<dbReference type="InterPro" id="IPR003660">
    <property type="entry name" value="HAMP_dom"/>
</dbReference>
<evidence type="ECO:0000259" key="8">
    <source>
        <dbReference type="PROSITE" id="PS50885"/>
    </source>
</evidence>
<evidence type="ECO:0000256" key="5">
    <source>
        <dbReference type="ARBA" id="ARBA00023136"/>
    </source>
</evidence>
<dbReference type="Pfam" id="PF08269">
    <property type="entry name" value="dCache_2"/>
    <property type="match status" value="1"/>
</dbReference>
<evidence type="ECO:0000313" key="10">
    <source>
        <dbReference type="EMBL" id="SIS43162.1"/>
    </source>
</evidence>
<dbReference type="PROSITE" id="PS50885">
    <property type="entry name" value="HAMP"/>
    <property type="match status" value="1"/>
</dbReference>
<dbReference type="PROSITE" id="PS50883">
    <property type="entry name" value="EAL"/>
    <property type="match status" value="1"/>
</dbReference>
<dbReference type="SMART" id="SM00052">
    <property type="entry name" value="EAL"/>
    <property type="match status" value="1"/>
</dbReference>
<dbReference type="InterPro" id="IPR004010">
    <property type="entry name" value="Double_Cache_2"/>
</dbReference>
<dbReference type="PANTHER" id="PTHR33121">
    <property type="entry name" value="CYCLIC DI-GMP PHOSPHODIESTERASE PDEF"/>
    <property type="match status" value="1"/>
</dbReference>
<dbReference type="InterPro" id="IPR029787">
    <property type="entry name" value="Nucleotide_cyclase"/>
</dbReference>
<dbReference type="SUPFAM" id="SSF141868">
    <property type="entry name" value="EAL domain-like"/>
    <property type="match status" value="1"/>
</dbReference>
<dbReference type="GO" id="GO:0007165">
    <property type="term" value="P:signal transduction"/>
    <property type="evidence" value="ECO:0007669"/>
    <property type="project" value="InterPro"/>
</dbReference>
<dbReference type="PROSITE" id="PS50887">
    <property type="entry name" value="GGDEF"/>
    <property type="match status" value="1"/>
</dbReference>
<gene>
    <name evidence="10" type="ORF">SAMN05421760_101466</name>
</gene>
<name>A0A1N7J1A2_9GAMM</name>
<evidence type="ECO:0000259" key="7">
    <source>
        <dbReference type="PROSITE" id="PS50883"/>
    </source>
</evidence>
<dbReference type="Gene3D" id="3.20.20.450">
    <property type="entry name" value="EAL domain"/>
    <property type="match status" value="1"/>
</dbReference>
<dbReference type="InterPro" id="IPR001633">
    <property type="entry name" value="EAL_dom"/>
</dbReference>
<evidence type="ECO:0000256" key="6">
    <source>
        <dbReference type="SAM" id="Phobius"/>
    </source>
</evidence>
<reference evidence="11" key="1">
    <citation type="submission" date="2017-01" db="EMBL/GenBank/DDBJ databases">
        <authorList>
            <person name="Varghese N."/>
            <person name="Submissions S."/>
        </authorList>
    </citation>
    <scope>NUCLEOTIDE SEQUENCE [LARGE SCALE GENOMIC DNA]</scope>
    <source>
        <strain evidence="11">DSM 22306</strain>
    </source>
</reference>
<accession>A0A1N7J1A2</accession>
<dbReference type="Gene3D" id="3.30.70.270">
    <property type="match status" value="1"/>
</dbReference>
<keyword evidence="5 6" id="KW-0472">Membrane</keyword>
<evidence type="ECO:0000256" key="4">
    <source>
        <dbReference type="ARBA" id="ARBA00022989"/>
    </source>
</evidence>
<dbReference type="InterPro" id="IPR050706">
    <property type="entry name" value="Cyclic-di-GMP_PDE-like"/>
</dbReference>
<dbReference type="SMART" id="SM00267">
    <property type="entry name" value="GGDEF"/>
    <property type="match status" value="1"/>
</dbReference>
<feature type="domain" description="GGDEF" evidence="9">
    <location>
        <begin position="305"/>
        <end position="438"/>
    </location>
</feature>
<dbReference type="CDD" id="cd06225">
    <property type="entry name" value="HAMP"/>
    <property type="match status" value="1"/>
</dbReference>
<proteinExistence type="predicted"/>